<dbReference type="InterPro" id="IPR013762">
    <property type="entry name" value="Integrase-like_cat_sf"/>
</dbReference>
<name>A0A0T6DNV7_9GAMM</name>
<dbReference type="GO" id="GO:0006310">
    <property type="term" value="P:DNA recombination"/>
    <property type="evidence" value="ECO:0007669"/>
    <property type="project" value="UniProtKB-KW"/>
</dbReference>
<gene>
    <name evidence="6" type="ORF">AS194_12680</name>
</gene>
<accession>A0A0T6DNV7</accession>
<dbReference type="SUPFAM" id="SSF56349">
    <property type="entry name" value="DNA breaking-rejoining enzymes"/>
    <property type="match status" value="1"/>
</dbReference>
<dbReference type="GO" id="GO:0003677">
    <property type="term" value="F:DNA binding"/>
    <property type="evidence" value="ECO:0007669"/>
    <property type="project" value="UniProtKB-UniRule"/>
</dbReference>
<evidence type="ECO:0000256" key="1">
    <source>
        <dbReference type="ARBA" id="ARBA00022908"/>
    </source>
</evidence>
<keyword evidence="2 4" id="KW-0238">DNA-binding</keyword>
<reference evidence="6 7" key="1">
    <citation type="submission" date="2015-11" db="EMBL/GenBank/DDBJ databases">
        <title>Permanent draft genome of Psychrobacter piscatorii LQ58.</title>
        <authorList>
            <person name="Zhou M."/>
            <person name="Dong B."/>
            <person name="Liu Q."/>
        </authorList>
    </citation>
    <scope>NUCLEOTIDE SEQUENCE [LARGE SCALE GENOMIC DNA]</scope>
    <source>
        <strain evidence="6 7">LQ58</strain>
    </source>
</reference>
<organism evidence="6 7">
    <name type="scientific">Psychrobacter piscatorii</name>
    <dbReference type="NCBI Taxonomy" id="554343"/>
    <lineage>
        <taxon>Bacteria</taxon>
        <taxon>Pseudomonadati</taxon>
        <taxon>Pseudomonadota</taxon>
        <taxon>Gammaproteobacteria</taxon>
        <taxon>Moraxellales</taxon>
        <taxon>Moraxellaceae</taxon>
        <taxon>Psychrobacter</taxon>
    </lineage>
</organism>
<keyword evidence="1" id="KW-0229">DNA integration</keyword>
<protein>
    <recommendedName>
        <fullName evidence="5">Core-binding (CB) domain-containing protein</fullName>
    </recommendedName>
</protein>
<dbReference type="PROSITE" id="PS51900">
    <property type="entry name" value="CB"/>
    <property type="match status" value="1"/>
</dbReference>
<evidence type="ECO:0000256" key="2">
    <source>
        <dbReference type="ARBA" id="ARBA00023125"/>
    </source>
</evidence>
<dbReference type="RefSeq" id="WP_058025950.1">
    <property type="nucleotide sequence ID" value="NZ_LNDJ01000131.1"/>
</dbReference>
<feature type="domain" description="Core-binding (CB)" evidence="5">
    <location>
        <begin position="77"/>
        <end position="170"/>
    </location>
</feature>
<evidence type="ECO:0000313" key="7">
    <source>
        <dbReference type="Proteomes" id="UP000051202"/>
    </source>
</evidence>
<dbReference type="Gene3D" id="1.10.443.10">
    <property type="entry name" value="Intergrase catalytic core"/>
    <property type="match status" value="1"/>
</dbReference>
<dbReference type="EMBL" id="LNDJ01000131">
    <property type="protein sequence ID" value="KRU21255.1"/>
    <property type="molecule type" value="Genomic_DNA"/>
</dbReference>
<keyword evidence="3" id="KW-0233">DNA recombination</keyword>
<dbReference type="InterPro" id="IPR044068">
    <property type="entry name" value="CB"/>
</dbReference>
<dbReference type="InterPro" id="IPR011010">
    <property type="entry name" value="DNA_brk_join_enz"/>
</dbReference>
<evidence type="ECO:0000256" key="4">
    <source>
        <dbReference type="PROSITE-ProRule" id="PRU01248"/>
    </source>
</evidence>
<dbReference type="GO" id="GO:0015074">
    <property type="term" value="P:DNA integration"/>
    <property type="evidence" value="ECO:0007669"/>
    <property type="project" value="UniProtKB-KW"/>
</dbReference>
<dbReference type="AlphaFoldDB" id="A0A0T6DNV7"/>
<dbReference type="Gene3D" id="1.10.150.130">
    <property type="match status" value="1"/>
</dbReference>
<evidence type="ECO:0000259" key="5">
    <source>
        <dbReference type="PROSITE" id="PS51900"/>
    </source>
</evidence>
<evidence type="ECO:0000256" key="3">
    <source>
        <dbReference type="ARBA" id="ARBA00023172"/>
    </source>
</evidence>
<proteinExistence type="predicted"/>
<sequence length="653" mass="75964">MSNSFNDRQLIEISTKQIEDIVDPQYTVIVGSRADGVSFKVDIGRVCYTNRENDSGHSRDKTKSYITGLVDESTLSIERVEWLRRYLREILQKGLRDETVRGYLHNLRYFFDFCDFEGSKPLTLDDLASNYKYYQINLYQKARLSGAKSISTTTLYDKLNTARDFIKIAYNLSDIDILSIIPKHRHMGHNSKERDSSLEDFKNFLQTCITYFNEFSYAILNKIYPIPITLAKSSSNDYYWDSTRKYGIKKLPNCFYNSGEPLPFNEVKNALSNYYNCEHTKKDFYKNTLINNRNTWINENLDSRKIYAYNLCTYCFYYIYLSFTAANIQPTLDLKISDLNLENLGLSTFAKKHKYRAGRQIEFSAPSHLKRYLIQYLKLREWVDNLHLLGDCQEYLFVRIGEHRQLKRFARSSVSSIDDNTPLFKGVKRVTARDIRNLCAEYYIKHSKGNLSLVARKLNNSLTTVAKSYTSIDIESQAIEMNHYHEKMITAVLRSNRTNEQTISIKTSTNYDTEKIPAGSCSNLSDNDPVKALGFNNEAPNPSCATFESCLFCEFFAIHIDFEDIHKLLSLKEALLKSSMIRDDPEYHLLSIEPSLFRIDEIINILKGKDNRVIELVDDAEQKIKMQIYNEYWDEHINFLTVASESNRKSLSL</sequence>
<evidence type="ECO:0000313" key="6">
    <source>
        <dbReference type="EMBL" id="KRU21255.1"/>
    </source>
</evidence>
<comment type="caution">
    <text evidence="6">The sequence shown here is derived from an EMBL/GenBank/DDBJ whole genome shotgun (WGS) entry which is preliminary data.</text>
</comment>
<keyword evidence="7" id="KW-1185">Reference proteome</keyword>
<dbReference type="STRING" id="554343.AS194_12680"/>
<dbReference type="Proteomes" id="UP000051202">
    <property type="component" value="Unassembled WGS sequence"/>
</dbReference>
<dbReference type="InterPro" id="IPR010998">
    <property type="entry name" value="Integrase_recombinase_N"/>
</dbReference>